<dbReference type="AlphaFoldDB" id="A0A329RLV0"/>
<gene>
    <name evidence="3" type="ORF">PC110_g19306</name>
    <name evidence="2" type="ORF">PC113_g21687</name>
</gene>
<accession>A0A329RLV0</accession>
<organism evidence="3 4">
    <name type="scientific">Phytophthora cactorum</name>
    <dbReference type="NCBI Taxonomy" id="29920"/>
    <lineage>
        <taxon>Eukaryota</taxon>
        <taxon>Sar</taxon>
        <taxon>Stramenopiles</taxon>
        <taxon>Oomycota</taxon>
        <taxon>Peronosporomycetes</taxon>
        <taxon>Peronosporales</taxon>
        <taxon>Peronosporaceae</taxon>
        <taxon>Phytophthora</taxon>
    </lineage>
</organism>
<dbReference type="VEuPathDB" id="FungiDB:PC110_g19306"/>
<feature type="compositionally biased region" description="Basic and acidic residues" evidence="1">
    <location>
        <begin position="84"/>
        <end position="93"/>
    </location>
</feature>
<protein>
    <submittedName>
        <fullName evidence="3">Uncharacterized protein</fullName>
    </submittedName>
</protein>
<reference evidence="3 4" key="1">
    <citation type="submission" date="2018-01" db="EMBL/GenBank/DDBJ databases">
        <title>Draft genome of the strawberry crown rot pathogen Phytophthora cactorum.</title>
        <authorList>
            <person name="Armitage A.D."/>
            <person name="Lysoe E."/>
            <person name="Nellist C.F."/>
            <person name="Harrison R.J."/>
            <person name="Brurberg M.B."/>
        </authorList>
    </citation>
    <scope>NUCLEOTIDE SEQUENCE [LARGE SCALE GENOMIC DNA]</scope>
    <source>
        <strain evidence="3 4">10300</strain>
    </source>
</reference>
<proteinExistence type="predicted"/>
<sequence length="114" mass="11826">MDGAASVVPRHVRETKEILVRTCGPGPPNQETGSGETEIWIGVPENGNDHGVSETEEADCGSETGTESALGSESANGLALDVNHGNDVDHPEIANESGNVDVHEASANENAHDE</sequence>
<feature type="compositionally biased region" description="Basic and acidic residues" evidence="1">
    <location>
        <begin position="101"/>
        <end position="114"/>
    </location>
</feature>
<dbReference type="Proteomes" id="UP000735874">
    <property type="component" value="Unassembled WGS sequence"/>
</dbReference>
<evidence type="ECO:0000313" key="2">
    <source>
        <dbReference type="EMBL" id="KAG2827052.1"/>
    </source>
</evidence>
<feature type="region of interest" description="Disordered" evidence="1">
    <location>
        <begin position="21"/>
        <end position="114"/>
    </location>
</feature>
<dbReference type="OrthoDB" id="10322370at2759"/>
<dbReference type="EMBL" id="MJFZ01000912">
    <property type="protein sequence ID" value="RAW24262.1"/>
    <property type="molecule type" value="Genomic_DNA"/>
</dbReference>
<evidence type="ECO:0000313" key="3">
    <source>
        <dbReference type="EMBL" id="RAW24262.1"/>
    </source>
</evidence>
<keyword evidence="4" id="KW-1185">Reference proteome</keyword>
<feature type="compositionally biased region" description="Polar residues" evidence="1">
    <location>
        <begin position="63"/>
        <end position="75"/>
    </location>
</feature>
<dbReference type="Proteomes" id="UP000251314">
    <property type="component" value="Unassembled WGS sequence"/>
</dbReference>
<comment type="caution">
    <text evidence="3">The sequence shown here is derived from an EMBL/GenBank/DDBJ whole genome shotgun (WGS) entry which is preliminary data.</text>
</comment>
<dbReference type="EMBL" id="RCMG01001451">
    <property type="protein sequence ID" value="KAG2827052.1"/>
    <property type="molecule type" value="Genomic_DNA"/>
</dbReference>
<name>A0A329RLV0_9STRA</name>
<reference evidence="2" key="2">
    <citation type="submission" date="2018-10" db="EMBL/GenBank/DDBJ databases">
        <title>Effector identification in a new, highly contiguous assembly of the strawberry crown rot pathogen Phytophthora cactorum.</title>
        <authorList>
            <person name="Armitage A.D."/>
            <person name="Nellist C.F."/>
            <person name="Bates H."/>
            <person name="Vickerstaff R.J."/>
            <person name="Harrison R.J."/>
        </authorList>
    </citation>
    <scope>NUCLEOTIDE SEQUENCE</scope>
    <source>
        <strain evidence="2">15-7</strain>
    </source>
</reference>
<evidence type="ECO:0000256" key="1">
    <source>
        <dbReference type="SAM" id="MobiDB-lite"/>
    </source>
</evidence>
<evidence type="ECO:0000313" key="4">
    <source>
        <dbReference type="Proteomes" id="UP000251314"/>
    </source>
</evidence>